<dbReference type="GO" id="GO:0022857">
    <property type="term" value="F:transmembrane transporter activity"/>
    <property type="evidence" value="ECO:0007669"/>
    <property type="project" value="InterPro"/>
</dbReference>
<evidence type="ECO:0000313" key="8">
    <source>
        <dbReference type="EMBL" id="TBU55594.1"/>
    </source>
</evidence>
<feature type="transmembrane region" description="Helical" evidence="6">
    <location>
        <begin position="89"/>
        <end position="109"/>
    </location>
</feature>
<feature type="transmembrane region" description="Helical" evidence="6">
    <location>
        <begin position="324"/>
        <end position="344"/>
    </location>
</feature>
<feature type="transmembrane region" description="Helical" evidence="6">
    <location>
        <begin position="497"/>
        <end position="517"/>
    </location>
</feature>
<dbReference type="PANTHER" id="PTHR23504:SF15">
    <property type="entry name" value="MAJOR FACILITATOR SUPERFAMILY (MFS) PROFILE DOMAIN-CONTAINING PROTEIN"/>
    <property type="match status" value="1"/>
</dbReference>
<dbReference type="InterPro" id="IPR036259">
    <property type="entry name" value="MFS_trans_sf"/>
</dbReference>
<comment type="subcellular location">
    <subcellularLocation>
        <location evidence="1">Membrane</location>
        <topology evidence="1">Multi-pass membrane protein</topology>
    </subcellularLocation>
</comment>
<gene>
    <name evidence="8" type="ORF">BD310DRAFT_1041067</name>
</gene>
<feature type="transmembrane region" description="Helical" evidence="6">
    <location>
        <begin position="425"/>
        <end position="449"/>
    </location>
</feature>
<name>A0A4Q9PN35_9APHY</name>
<feature type="transmembrane region" description="Helical" evidence="6">
    <location>
        <begin position="212"/>
        <end position="235"/>
    </location>
</feature>
<keyword evidence="9" id="KW-1185">Reference proteome</keyword>
<keyword evidence="4 6" id="KW-1133">Transmembrane helix</keyword>
<dbReference type="InterPro" id="IPR001958">
    <property type="entry name" value="Tet-R_TetA/multi-R_MdtG-like"/>
</dbReference>
<feature type="domain" description="Major facilitator superfamily (MFS) profile" evidence="7">
    <location>
        <begin position="48"/>
        <end position="522"/>
    </location>
</feature>
<organism evidence="8 9">
    <name type="scientific">Dichomitus squalens</name>
    <dbReference type="NCBI Taxonomy" id="114155"/>
    <lineage>
        <taxon>Eukaryota</taxon>
        <taxon>Fungi</taxon>
        <taxon>Dikarya</taxon>
        <taxon>Basidiomycota</taxon>
        <taxon>Agaricomycotina</taxon>
        <taxon>Agaricomycetes</taxon>
        <taxon>Polyporales</taxon>
        <taxon>Polyporaceae</taxon>
        <taxon>Dichomitus</taxon>
    </lineage>
</organism>
<protein>
    <submittedName>
        <fullName evidence="8">MFS general substrate transporter</fullName>
    </submittedName>
</protein>
<dbReference type="SUPFAM" id="SSF103473">
    <property type="entry name" value="MFS general substrate transporter"/>
    <property type="match status" value="1"/>
</dbReference>
<feature type="non-terminal residue" evidence="8">
    <location>
        <position position="585"/>
    </location>
</feature>
<feature type="transmembrane region" description="Helical" evidence="6">
    <location>
        <begin position="121"/>
        <end position="139"/>
    </location>
</feature>
<dbReference type="AlphaFoldDB" id="A0A4Q9PN35"/>
<keyword evidence="2" id="KW-0813">Transport</keyword>
<dbReference type="GO" id="GO:0016020">
    <property type="term" value="C:membrane"/>
    <property type="evidence" value="ECO:0007669"/>
    <property type="project" value="UniProtKB-SubCell"/>
</dbReference>
<dbReference type="PRINTS" id="PR01035">
    <property type="entry name" value="TCRTETA"/>
</dbReference>
<dbReference type="PROSITE" id="PS50850">
    <property type="entry name" value="MFS"/>
    <property type="match status" value="1"/>
</dbReference>
<evidence type="ECO:0000256" key="1">
    <source>
        <dbReference type="ARBA" id="ARBA00004141"/>
    </source>
</evidence>
<dbReference type="InterPro" id="IPR011701">
    <property type="entry name" value="MFS"/>
</dbReference>
<keyword evidence="5 6" id="KW-0472">Membrane</keyword>
<evidence type="ECO:0000256" key="6">
    <source>
        <dbReference type="SAM" id="Phobius"/>
    </source>
</evidence>
<evidence type="ECO:0000256" key="5">
    <source>
        <dbReference type="ARBA" id="ARBA00023136"/>
    </source>
</evidence>
<dbReference type="Proteomes" id="UP000292082">
    <property type="component" value="Unassembled WGS sequence"/>
</dbReference>
<evidence type="ECO:0000256" key="4">
    <source>
        <dbReference type="ARBA" id="ARBA00022989"/>
    </source>
</evidence>
<dbReference type="InterPro" id="IPR020846">
    <property type="entry name" value="MFS_dom"/>
</dbReference>
<feature type="transmembrane region" description="Helical" evidence="6">
    <location>
        <begin position="356"/>
        <end position="379"/>
    </location>
</feature>
<evidence type="ECO:0000313" key="9">
    <source>
        <dbReference type="Proteomes" id="UP000292082"/>
    </source>
</evidence>
<reference evidence="8 9" key="1">
    <citation type="submission" date="2019-01" db="EMBL/GenBank/DDBJ databases">
        <title>Draft genome sequences of three monokaryotic isolates of the white-rot basidiomycete fungus Dichomitus squalens.</title>
        <authorList>
            <consortium name="DOE Joint Genome Institute"/>
            <person name="Lopez S.C."/>
            <person name="Andreopoulos B."/>
            <person name="Pangilinan J."/>
            <person name="Lipzen A."/>
            <person name="Riley R."/>
            <person name="Ahrendt S."/>
            <person name="Ng V."/>
            <person name="Barry K."/>
            <person name="Daum C."/>
            <person name="Grigoriev I.V."/>
            <person name="Hilden K.S."/>
            <person name="Makela M.R."/>
            <person name="de Vries R.P."/>
        </authorList>
    </citation>
    <scope>NUCLEOTIDE SEQUENCE [LARGE SCALE GENOMIC DNA]</scope>
    <source>
        <strain evidence="8 9">CBS 464.89</strain>
    </source>
</reference>
<dbReference type="Gene3D" id="1.20.1250.20">
    <property type="entry name" value="MFS general substrate transporter like domains"/>
    <property type="match status" value="1"/>
</dbReference>
<evidence type="ECO:0000256" key="2">
    <source>
        <dbReference type="ARBA" id="ARBA00022448"/>
    </source>
</evidence>
<sequence length="585" mass="64157">MCTNPDTPADPSALAIDDEGVHQHASRSPASSVQRHQEVKETPLPKLQLFLLLYLQLAEPITSTVIYPFVNQLVRETGITGGDERKTGYFAGLIESSFYAVEAICVLQWGRASDRMGRKPILLGGLLGLTLSMIGFGLSTKYWALILSRCAEGALNGNIGVTKSMMAEITDSTNRARGFAYMPMIWALGSTVGPIIGGVFSQGQQMAGHHSGTALFGELTACISISAFMLALFGLKETLPRTFRNTGSDTERTATLYRDAQSQQSVSAAVVSEGDNVIEVVRVEPLPNLEKNDLPDTGVLVDKVDSETPVTIRTILVPRVLWPIINYGFLALTDQCVVVLVPLMYSTSIPLGGLGFTTFTIGLIQGVAGFVGGIVQVFTFPWMQRKLGSKWLYTLSYSMFVVVFALFPLISFLTKREGKVRSTTWVLVVLQFVAYVNTYMTWGCIFMYISDGAPNQRALGLTNGFAQTTASTVRAIAPAASSSLFSVSLEQHLAGGWLVYCVLCVITMAGIVATGRLPKHQARQRKWCRWYNSEVSLVNRCCRRRRICLWRAVNNHGRHSKCLSLSYILVTHTRLHNEGVEVALL</sequence>
<dbReference type="PANTHER" id="PTHR23504">
    <property type="entry name" value="MAJOR FACILITATOR SUPERFAMILY DOMAIN-CONTAINING PROTEIN 10"/>
    <property type="match status" value="1"/>
</dbReference>
<evidence type="ECO:0000256" key="3">
    <source>
        <dbReference type="ARBA" id="ARBA00022692"/>
    </source>
</evidence>
<evidence type="ECO:0000259" key="7">
    <source>
        <dbReference type="PROSITE" id="PS50850"/>
    </source>
</evidence>
<keyword evidence="3 6" id="KW-0812">Transmembrane</keyword>
<feature type="transmembrane region" description="Helical" evidence="6">
    <location>
        <begin position="180"/>
        <end position="200"/>
    </location>
</feature>
<accession>A0A4Q9PN35</accession>
<dbReference type="EMBL" id="ML145166">
    <property type="protein sequence ID" value="TBU55594.1"/>
    <property type="molecule type" value="Genomic_DNA"/>
</dbReference>
<dbReference type="Pfam" id="PF07690">
    <property type="entry name" value="MFS_1"/>
    <property type="match status" value="1"/>
</dbReference>
<feature type="transmembrane region" description="Helical" evidence="6">
    <location>
        <begin position="391"/>
        <end position="413"/>
    </location>
</feature>
<proteinExistence type="predicted"/>